<dbReference type="SUPFAM" id="SSF141694">
    <property type="entry name" value="AF2212/PG0164-like"/>
    <property type="match status" value="1"/>
</dbReference>
<organism evidence="1 2">
    <name type="scientific">Niabella soli DSM 19437</name>
    <dbReference type="NCBI Taxonomy" id="929713"/>
    <lineage>
        <taxon>Bacteria</taxon>
        <taxon>Pseudomonadati</taxon>
        <taxon>Bacteroidota</taxon>
        <taxon>Chitinophagia</taxon>
        <taxon>Chitinophagales</taxon>
        <taxon>Chitinophagaceae</taxon>
        <taxon>Niabella</taxon>
    </lineage>
</organism>
<accession>W0F2K6</accession>
<gene>
    <name evidence="1" type="ORF">NIASO_12180</name>
</gene>
<dbReference type="HOGENOM" id="CLU_133235_0_0_10"/>
<name>W0F2K6_9BACT</name>
<dbReference type="EMBL" id="CP007035">
    <property type="protein sequence ID" value="AHF15704.1"/>
    <property type="molecule type" value="Genomic_DNA"/>
</dbReference>
<evidence type="ECO:0000313" key="2">
    <source>
        <dbReference type="Proteomes" id="UP000003586"/>
    </source>
</evidence>
<dbReference type="KEGG" id="nso:NIASO_12180"/>
<dbReference type="Proteomes" id="UP000003586">
    <property type="component" value="Chromosome"/>
</dbReference>
<evidence type="ECO:0000313" key="1">
    <source>
        <dbReference type="EMBL" id="AHF15704.1"/>
    </source>
</evidence>
<evidence type="ECO:0008006" key="3">
    <source>
        <dbReference type="Google" id="ProtNLM"/>
    </source>
</evidence>
<reference evidence="1 2" key="1">
    <citation type="submission" date="2013-12" db="EMBL/GenBank/DDBJ databases">
        <authorList>
            <consortium name="DOE Joint Genome Institute"/>
            <person name="Eisen J."/>
            <person name="Huntemann M."/>
            <person name="Han J."/>
            <person name="Chen A."/>
            <person name="Kyrpides N."/>
            <person name="Mavromatis K."/>
            <person name="Markowitz V."/>
            <person name="Palaniappan K."/>
            <person name="Ivanova N."/>
            <person name="Schaumberg A."/>
            <person name="Pati A."/>
            <person name="Liolios K."/>
            <person name="Nordberg H.P."/>
            <person name="Cantor M.N."/>
            <person name="Hua S.X."/>
            <person name="Woyke T."/>
        </authorList>
    </citation>
    <scope>NUCLEOTIDE SEQUENCE [LARGE SCALE GENOMIC DNA]</scope>
    <source>
        <strain evidence="2">DSM 19437</strain>
    </source>
</reference>
<proteinExistence type="predicted"/>
<dbReference type="AlphaFoldDB" id="W0F2K6"/>
<dbReference type="Gene3D" id="2.40.30.100">
    <property type="entry name" value="AF2212/PG0164-like"/>
    <property type="match status" value="1"/>
</dbReference>
<dbReference type="STRING" id="929713.NIASO_12180"/>
<dbReference type="InterPro" id="IPR015018">
    <property type="entry name" value="DUF1905"/>
</dbReference>
<dbReference type="eggNOG" id="COG4430">
    <property type="taxonomic scope" value="Bacteria"/>
</dbReference>
<sequence>MSFSTTLLQFAEHGEKSGWTYVEVPAALAQELLPGNKKMFQVKGQIDDHKIAGAWLLPMGGGDFILPVNAPMRKAIHKRTGAMVAVQLALDTHKYKLNEELMDCLAEEPEALHFFKSLPPSRQNYFSKWVDAAKTDETKATRIARCIYGLQRKWDYGQMIRFYKGKV</sequence>
<dbReference type="Pfam" id="PF13376">
    <property type="entry name" value="OmdA"/>
    <property type="match status" value="1"/>
</dbReference>
<keyword evidence="2" id="KW-1185">Reference proteome</keyword>
<protein>
    <recommendedName>
        <fullName evidence="3">DUF1905 domain-containing protein</fullName>
    </recommendedName>
</protein>
<dbReference type="Pfam" id="PF08922">
    <property type="entry name" value="DUF1905"/>
    <property type="match status" value="1"/>
</dbReference>
<dbReference type="InterPro" id="IPR037079">
    <property type="entry name" value="AF2212/PG0164-like_sf"/>
</dbReference>